<reference evidence="5 6" key="1">
    <citation type="submission" date="2014-04" db="EMBL/GenBank/DDBJ databases">
        <title>Whole genome of Muricauda olearia.</title>
        <authorList>
            <person name="Zhang X.-H."/>
            <person name="Tang K."/>
        </authorList>
    </citation>
    <scope>NUCLEOTIDE SEQUENCE [LARGE SCALE GENOMIC DNA]</scope>
    <source>
        <strain evidence="5 6">Th120</strain>
    </source>
</reference>
<dbReference type="AlphaFoldDB" id="A0A444VLW0"/>
<keyword evidence="6" id="KW-1185">Reference proteome</keyword>
<organism evidence="5 6">
    <name type="scientific">Flagellimonas olearia</name>
    <dbReference type="NCBI Taxonomy" id="552546"/>
    <lineage>
        <taxon>Bacteria</taxon>
        <taxon>Pseudomonadati</taxon>
        <taxon>Bacteroidota</taxon>
        <taxon>Flavobacteriia</taxon>
        <taxon>Flavobacteriales</taxon>
        <taxon>Flavobacteriaceae</taxon>
        <taxon>Flagellimonas</taxon>
    </lineage>
</organism>
<dbReference type="InterPro" id="IPR009057">
    <property type="entry name" value="Homeodomain-like_sf"/>
</dbReference>
<keyword evidence="2" id="KW-0238">DNA-binding</keyword>
<dbReference type="CDD" id="cd02208">
    <property type="entry name" value="cupin_RmlC-like"/>
    <property type="match status" value="1"/>
</dbReference>
<accession>A0A444VLW0</accession>
<dbReference type="GO" id="GO:0043565">
    <property type="term" value="F:sequence-specific DNA binding"/>
    <property type="evidence" value="ECO:0007669"/>
    <property type="project" value="InterPro"/>
</dbReference>
<dbReference type="PRINTS" id="PR00032">
    <property type="entry name" value="HTHARAC"/>
</dbReference>
<name>A0A444VLW0_9FLAO</name>
<dbReference type="PANTHER" id="PTHR43280:SF28">
    <property type="entry name" value="HTH-TYPE TRANSCRIPTIONAL ACTIVATOR RHAS"/>
    <property type="match status" value="1"/>
</dbReference>
<evidence type="ECO:0000259" key="4">
    <source>
        <dbReference type="PROSITE" id="PS01124"/>
    </source>
</evidence>
<dbReference type="SMART" id="SM00342">
    <property type="entry name" value="HTH_ARAC"/>
    <property type="match status" value="1"/>
</dbReference>
<dbReference type="Gene3D" id="1.10.10.60">
    <property type="entry name" value="Homeodomain-like"/>
    <property type="match status" value="1"/>
</dbReference>
<sequence>MCTYSQLYKGAYTGNVVERINVDNTLFSKTQYTAGNNEGGFHCHENSHISFVFEGGDIEKNKRESYERKAGDIFFYEAGEPHETIFRSQTSKNLNIEFESTFFSRHEISSNQIDVAINKNPDAKFLVLKILQELDLCYSNSHETIKFLILELCFLGKQCSINRPDWVRQLAEMLNDRWDEQISLEELSIALNVHPVTISKHFRKYFFCTYGEFMRKLKVERSVSLIRRSKMPLTEIAYSCGFSDQSHFTRSFKGFLGFLPKDLREMQ</sequence>
<dbReference type="PROSITE" id="PS01124">
    <property type="entry name" value="HTH_ARAC_FAMILY_2"/>
    <property type="match status" value="1"/>
</dbReference>
<dbReference type="EMBL" id="JJMP01000004">
    <property type="protein sequence ID" value="RYC51746.1"/>
    <property type="molecule type" value="Genomic_DNA"/>
</dbReference>
<dbReference type="GO" id="GO:0003700">
    <property type="term" value="F:DNA-binding transcription factor activity"/>
    <property type="evidence" value="ECO:0007669"/>
    <property type="project" value="InterPro"/>
</dbReference>
<keyword evidence="3" id="KW-0804">Transcription</keyword>
<comment type="caution">
    <text evidence="5">The sequence shown here is derived from an EMBL/GenBank/DDBJ whole genome shotgun (WGS) entry which is preliminary data.</text>
</comment>
<keyword evidence="1" id="KW-0805">Transcription regulation</keyword>
<evidence type="ECO:0000313" key="6">
    <source>
        <dbReference type="Proteomes" id="UP000290261"/>
    </source>
</evidence>
<feature type="domain" description="HTH araC/xylS-type" evidence="4">
    <location>
        <begin position="168"/>
        <end position="266"/>
    </location>
</feature>
<evidence type="ECO:0000256" key="1">
    <source>
        <dbReference type="ARBA" id="ARBA00023015"/>
    </source>
</evidence>
<dbReference type="PANTHER" id="PTHR43280">
    <property type="entry name" value="ARAC-FAMILY TRANSCRIPTIONAL REGULATOR"/>
    <property type="match status" value="1"/>
</dbReference>
<dbReference type="InterPro" id="IPR020449">
    <property type="entry name" value="Tscrpt_reg_AraC-type_HTH"/>
</dbReference>
<dbReference type="RefSeq" id="WP_129654178.1">
    <property type="nucleotide sequence ID" value="NZ_ML142909.1"/>
</dbReference>
<dbReference type="Proteomes" id="UP000290261">
    <property type="component" value="Unassembled WGS sequence"/>
</dbReference>
<protein>
    <recommendedName>
        <fullName evidence="4">HTH araC/xylS-type domain-containing protein</fullName>
    </recommendedName>
</protein>
<proteinExistence type="predicted"/>
<evidence type="ECO:0000256" key="2">
    <source>
        <dbReference type="ARBA" id="ARBA00023125"/>
    </source>
</evidence>
<evidence type="ECO:0000256" key="3">
    <source>
        <dbReference type="ARBA" id="ARBA00023163"/>
    </source>
</evidence>
<dbReference type="Pfam" id="PF12833">
    <property type="entry name" value="HTH_18"/>
    <property type="match status" value="1"/>
</dbReference>
<dbReference type="SUPFAM" id="SSF46689">
    <property type="entry name" value="Homeodomain-like"/>
    <property type="match status" value="1"/>
</dbReference>
<dbReference type="InterPro" id="IPR018060">
    <property type="entry name" value="HTH_AraC"/>
</dbReference>
<evidence type="ECO:0000313" key="5">
    <source>
        <dbReference type="EMBL" id="RYC51746.1"/>
    </source>
</evidence>
<gene>
    <name evidence="5" type="ORF">DN53_13025</name>
</gene>